<dbReference type="Pfam" id="PF02943">
    <property type="entry name" value="FeThRed_B"/>
    <property type="match status" value="1"/>
</dbReference>
<dbReference type="InterPro" id="IPR004209">
    <property type="entry name" value="FTR_bsu"/>
</dbReference>
<evidence type="ECO:0000313" key="2">
    <source>
        <dbReference type="Proteomes" id="UP001208131"/>
    </source>
</evidence>
<name>A0AAE3LM68_9FIRM</name>
<evidence type="ECO:0000313" key="1">
    <source>
        <dbReference type="EMBL" id="MCU6705571.1"/>
    </source>
</evidence>
<dbReference type="Proteomes" id="UP001208131">
    <property type="component" value="Unassembled WGS sequence"/>
</dbReference>
<protein>
    <submittedName>
        <fullName evidence="1">Ferredoxin thioredoxin reductase catalytic beta chain</fullName>
    </submittedName>
</protein>
<dbReference type="GO" id="GO:0016730">
    <property type="term" value="F:oxidoreductase activity, acting on iron-sulfur proteins as donors"/>
    <property type="evidence" value="ECO:0007669"/>
    <property type="project" value="InterPro"/>
</dbReference>
<reference evidence="1 2" key="1">
    <citation type="journal article" date="2021" name="ISME Commun">
        <title>Automated analysis of genomic sequences facilitates high-throughput and comprehensive description of bacteria.</title>
        <authorList>
            <person name="Hitch T.C.A."/>
        </authorList>
    </citation>
    <scope>NUCLEOTIDE SEQUENCE [LARGE SCALE GENOMIC DNA]</scope>
    <source>
        <strain evidence="1 2">Sanger_31</strain>
    </source>
</reference>
<dbReference type="RefSeq" id="WP_022288146.1">
    <property type="nucleotide sequence ID" value="NZ_JAOQJZ010000005.1"/>
</dbReference>
<keyword evidence="2" id="KW-1185">Reference proteome</keyword>
<comment type="caution">
    <text evidence="1">The sequence shown here is derived from an EMBL/GenBank/DDBJ whole genome shotgun (WGS) entry which is preliminary data.</text>
</comment>
<organism evidence="1 2">
    <name type="scientific">Hominimerdicola aceti</name>
    <dbReference type="NCBI Taxonomy" id="2981726"/>
    <lineage>
        <taxon>Bacteria</taxon>
        <taxon>Bacillati</taxon>
        <taxon>Bacillota</taxon>
        <taxon>Clostridia</taxon>
        <taxon>Eubacteriales</taxon>
        <taxon>Oscillospiraceae</taxon>
        <taxon>Hominimerdicola</taxon>
    </lineage>
</organism>
<gene>
    <name evidence="1" type="ORF">OCV57_06480</name>
</gene>
<dbReference type="EMBL" id="JAOQJZ010000005">
    <property type="protein sequence ID" value="MCU6705571.1"/>
    <property type="molecule type" value="Genomic_DNA"/>
</dbReference>
<dbReference type="InterPro" id="IPR036644">
    <property type="entry name" value="FTR_bsu_sf"/>
</dbReference>
<dbReference type="AlphaFoldDB" id="A0AAE3LM68"/>
<dbReference type="Gene3D" id="3.90.460.10">
    <property type="entry name" value="Ferredoxin thioredoxin reductase catalytic beta subunit"/>
    <property type="match status" value="1"/>
</dbReference>
<dbReference type="SUPFAM" id="SSF57662">
    <property type="entry name" value="Ferredoxin thioredoxin reductase (FTR), catalytic beta chain"/>
    <property type="match status" value="1"/>
</dbReference>
<accession>A0AAE3LM68</accession>
<sequence>MVRLNDDKEMVKSIKEGLKRTGGYCPCRIQRTEENKCMCKEFREQIADPNFEGFCHCMLYYKSKD</sequence>
<proteinExistence type="predicted"/>